<organism evidence="1 2">
    <name type="scientific">Dallia pectoralis</name>
    <name type="common">Alaska blackfish</name>
    <dbReference type="NCBI Taxonomy" id="75939"/>
    <lineage>
        <taxon>Eukaryota</taxon>
        <taxon>Metazoa</taxon>
        <taxon>Chordata</taxon>
        <taxon>Craniata</taxon>
        <taxon>Vertebrata</taxon>
        <taxon>Euteleostomi</taxon>
        <taxon>Actinopterygii</taxon>
        <taxon>Neopterygii</taxon>
        <taxon>Teleostei</taxon>
        <taxon>Protacanthopterygii</taxon>
        <taxon>Esociformes</taxon>
        <taxon>Umbridae</taxon>
        <taxon>Dallia</taxon>
    </lineage>
</organism>
<protein>
    <submittedName>
        <fullName evidence="1">Uncharacterized protein</fullName>
    </submittedName>
</protein>
<accession>A0ACC2FGC7</accession>
<sequence length="542" mass="57647">MENLEHTDLLNPSSSHKRQCFSAACGSEANGEHASGTAGFHSYGPNMGLNGYCVGTAPAGSATATELLAGLAAKTGSPDITVLKEPSKTGLLFFNGEIVAPSATQEGGHPGVMSQTPNGYSSQVNGVTEARSGLIARPLGSRAGFTENPDRTPHDNCTNLMKRANGDVRFRQMQHQTRRGGGEYGDIGSGMSGECGRSTASGLGPLSATESLTLDYKRRRVVEGDVHNAETSGAVTPLVANGDHGHHNPCGAAQPPTPTPHSSKLYPNRHTGHKPGLPGLAALPGQASSVEAGGIPSLLLPTGDGWSAEHIAQQYIVPCMRSYGICVKDKFLGPRLGEAVLGEVEALNRSGMFRGGQLVSQRSIPSRNIRGDQIAWVEGHEPGCVGISKLMACIDQAVMYSAANGQLGSCVINGRTKAMVACYPGDGTGYVRHVDNPNGDGRCITCIYYLNRNWNAKVHGGVLQIYPEGKKVMANIEPLFDRLLIFWSDRRNPHEVKPAFATRYAITVWYFDAKERAEAKEKYRLATGQKGVQVPVTQNSKT</sequence>
<reference evidence="1" key="1">
    <citation type="submission" date="2021-05" db="EMBL/GenBank/DDBJ databases">
        <authorList>
            <person name="Pan Q."/>
            <person name="Jouanno E."/>
            <person name="Zahm M."/>
            <person name="Klopp C."/>
            <person name="Cabau C."/>
            <person name="Louis A."/>
            <person name="Berthelot C."/>
            <person name="Parey E."/>
            <person name="Roest Crollius H."/>
            <person name="Montfort J."/>
            <person name="Robinson-Rechavi M."/>
            <person name="Bouchez O."/>
            <person name="Lampietro C."/>
            <person name="Lopez Roques C."/>
            <person name="Donnadieu C."/>
            <person name="Postlethwait J."/>
            <person name="Bobe J."/>
            <person name="Dillon D."/>
            <person name="Chandos A."/>
            <person name="von Hippel F."/>
            <person name="Guiguen Y."/>
        </authorList>
    </citation>
    <scope>NUCLEOTIDE SEQUENCE</scope>
    <source>
        <strain evidence="1">YG-Jan2019</strain>
    </source>
</reference>
<gene>
    <name evidence="1" type="ORF">DPEC_G00299900</name>
</gene>
<dbReference type="Proteomes" id="UP001157502">
    <property type="component" value="Chromosome 28"/>
</dbReference>
<comment type="caution">
    <text evidence="1">The sequence shown here is derived from an EMBL/GenBank/DDBJ whole genome shotgun (WGS) entry which is preliminary data.</text>
</comment>
<proteinExistence type="predicted"/>
<evidence type="ECO:0000313" key="1">
    <source>
        <dbReference type="EMBL" id="KAJ7990399.1"/>
    </source>
</evidence>
<keyword evidence="2" id="KW-1185">Reference proteome</keyword>
<evidence type="ECO:0000313" key="2">
    <source>
        <dbReference type="Proteomes" id="UP001157502"/>
    </source>
</evidence>
<name>A0ACC2FGC7_DALPE</name>
<dbReference type="EMBL" id="CM055755">
    <property type="protein sequence ID" value="KAJ7990399.1"/>
    <property type="molecule type" value="Genomic_DNA"/>
</dbReference>